<organism evidence="4 5">
    <name type="scientific">Mucor saturninus</name>
    <dbReference type="NCBI Taxonomy" id="64648"/>
    <lineage>
        <taxon>Eukaryota</taxon>
        <taxon>Fungi</taxon>
        <taxon>Fungi incertae sedis</taxon>
        <taxon>Mucoromycota</taxon>
        <taxon>Mucoromycotina</taxon>
        <taxon>Mucoromycetes</taxon>
        <taxon>Mucorales</taxon>
        <taxon>Mucorineae</taxon>
        <taxon>Mucoraceae</taxon>
        <taxon>Mucor</taxon>
    </lineage>
</organism>
<feature type="domain" description="BZIP" evidence="3">
    <location>
        <begin position="215"/>
        <end position="229"/>
    </location>
</feature>
<sequence length="295" mass="32941">MSLSSTHPTSSVMSIGAITSPCSSTKTRQTSIDLAQNKTSDYQLPSLSQVGFSSPNHAAVGHWIKSSTNGAVDLPHAYDSSKRMRFSSEGTHIVSSPSFSSSASSDHESDSNSSCSQLSPNICKSTYSPSNSNWLSSVYNMSENEQMINNRNMYAKEALSTEHLLNDFDMQEYDEFSHTRSNSFDYCDSQENNYLYTDKSNPTKTGRKGDALATRRARNKLASAKYRAKKQALTHAMQDRIMQLATQVMSLRDELSQTRKNETELLDRYERLVTYYQRTNGKVNKNLKGNAAPLL</sequence>
<evidence type="ECO:0000256" key="2">
    <source>
        <dbReference type="SAM" id="MobiDB-lite"/>
    </source>
</evidence>
<dbReference type="OrthoDB" id="1939598at2759"/>
<dbReference type="GO" id="GO:0003700">
    <property type="term" value="F:DNA-binding transcription factor activity"/>
    <property type="evidence" value="ECO:0007669"/>
    <property type="project" value="InterPro"/>
</dbReference>
<dbReference type="SUPFAM" id="SSF57959">
    <property type="entry name" value="Leucine zipper domain"/>
    <property type="match status" value="1"/>
</dbReference>
<keyword evidence="5" id="KW-1185">Reference proteome</keyword>
<dbReference type="SMART" id="SM00338">
    <property type="entry name" value="BRLZ"/>
    <property type="match status" value="1"/>
</dbReference>
<feature type="region of interest" description="Disordered" evidence="2">
    <location>
        <begin position="96"/>
        <end position="118"/>
    </location>
</feature>
<evidence type="ECO:0000313" key="5">
    <source>
        <dbReference type="Proteomes" id="UP000603453"/>
    </source>
</evidence>
<dbReference type="Gene3D" id="1.20.5.170">
    <property type="match status" value="1"/>
</dbReference>
<evidence type="ECO:0000313" key="4">
    <source>
        <dbReference type="EMBL" id="KAG2198723.1"/>
    </source>
</evidence>
<gene>
    <name evidence="4" type="ORF">INT47_005408</name>
</gene>
<dbReference type="Pfam" id="PF07716">
    <property type="entry name" value="bZIP_2"/>
    <property type="match status" value="1"/>
</dbReference>
<reference evidence="4" key="1">
    <citation type="submission" date="2020-12" db="EMBL/GenBank/DDBJ databases">
        <title>Metabolic potential, ecology and presence of endohyphal bacteria is reflected in genomic diversity of Mucoromycotina.</title>
        <authorList>
            <person name="Muszewska A."/>
            <person name="Okrasinska A."/>
            <person name="Steczkiewicz K."/>
            <person name="Drgas O."/>
            <person name="Orlowska M."/>
            <person name="Perlinska-Lenart U."/>
            <person name="Aleksandrzak-Piekarczyk T."/>
            <person name="Szatraj K."/>
            <person name="Zielenkiewicz U."/>
            <person name="Pilsyk S."/>
            <person name="Malc E."/>
            <person name="Mieczkowski P."/>
            <person name="Kruszewska J.S."/>
            <person name="Biernat P."/>
            <person name="Pawlowska J."/>
        </authorList>
    </citation>
    <scope>NUCLEOTIDE SEQUENCE</scope>
    <source>
        <strain evidence="4">WA0000017839</strain>
    </source>
</reference>
<dbReference type="PROSITE" id="PS00036">
    <property type="entry name" value="BZIP_BASIC"/>
    <property type="match status" value="1"/>
</dbReference>
<proteinExistence type="predicted"/>
<accession>A0A8H7QTY4</accession>
<evidence type="ECO:0000256" key="1">
    <source>
        <dbReference type="SAM" id="Coils"/>
    </source>
</evidence>
<name>A0A8H7QTY4_9FUNG</name>
<feature type="compositionally biased region" description="Polar residues" evidence="2">
    <location>
        <begin position="1"/>
        <end position="13"/>
    </location>
</feature>
<dbReference type="CDD" id="cd14705">
    <property type="entry name" value="bZIP_Zip1"/>
    <property type="match status" value="1"/>
</dbReference>
<keyword evidence="1" id="KW-0175">Coiled coil</keyword>
<dbReference type="InterPro" id="IPR046347">
    <property type="entry name" value="bZIP_sf"/>
</dbReference>
<feature type="region of interest" description="Disordered" evidence="2">
    <location>
        <begin position="1"/>
        <end position="25"/>
    </location>
</feature>
<dbReference type="Proteomes" id="UP000603453">
    <property type="component" value="Unassembled WGS sequence"/>
</dbReference>
<dbReference type="InterPro" id="IPR004827">
    <property type="entry name" value="bZIP"/>
</dbReference>
<protein>
    <recommendedName>
        <fullName evidence="3">BZIP domain-containing protein</fullName>
    </recommendedName>
</protein>
<comment type="caution">
    <text evidence="4">The sequence shown here is derived from an EMBL/GenBank/DDBJ whole genome shotgun (WGS) entry which is preliminary data.</text>
</comment>
<dbReference type="EMBL" id="JAEPRD010000106">
    <property type="protein sequence ID" value="KAG2198723.1"/>
    <property type="molecule type" value="Genomic_DNA"/>
</dbReference>
<evidence type="ECO:0000259" key="3">
    <source>
        <dbReference type="PROSITE" id="PS00036"/>
    </source>
</evidence>
<feature type="coiled-coil region" evidence="1">
    <location>
        <begin position="241"/>
        <end position="272"/>
    </location>
</feature>
<dbReference type="AlphaFoldDB" id="A0A8H7QTY4"/>